<dbReference type="InterPro" id="IPR018228">
    <property type="entry name" value="DNase_TatD-rel_CS"/>
</dbReference>
<accession>A0AAN8P3A4</accession>
<evidence type="ECO:0000256" key="1">
    <source>
        <dbReference type="ARBA" id="ARBA00009275"/>
    </source>
</evidence>
<evidence type="ECO:0000313" key="8">
    <source>
        <dbReference type="EMBL" id="KAK6642472.1"/>
    </source>
</evidence>
<evidence type="ECO:0000256" key="2">
    <source>
        <dbReference type="ARBA" id="ARBA00022722"/>
    </source>
</evidence>
<dbReference type="PANTHER" id="PTHR10060:SF15">
    <property type="entry name" value="DEOXYRIBONUCLEASE TATDN1"/>
    <property type="match status" value="1"/>
</dbReference>
<dbReference type="Pfam" id="PF01026">
    <property type="entry name" value="TatD_DNase"/>
    <property type="match status" value="1"/>
</dbReference>
<feature type="binding site" evidence="7">
    <location>
        <position position="116"/>
    </location>
    <ligand>
        <name>a divalent metal cation</name>
        <dbReference type="ChEBI" id="CHEBI:60240"/>
        <label>1</label>
    </ligand>
</feature>
<dbReference type="GO" id="GO:0008296">
    <property type="term" value="F:3'-5'-DNA exonuclease activity"/>
    <property type="evidence" value="ECO:0007669"/>
    <property type="project" value="TreeGrafter"/>
</dbReference>
<keyword evidence="3 7" id="KW-0479">Metal-binding</keyword>
<dbReference type="GO" id="GO:0046872">
    <property type="term" value="F:metal ion binding"/>
    <property type="evidence" value="ECO:0007669"/>
    <property type="project" value="UniProtKB-KW"/>
</dbReference>
<feature type="binding site" evidence="7">
    <location>
        <position position="153"/>
    </location>
    <ligand>
        <name>a divalent metal cation</name>
        <dbReference type="ChEBI" id="CHEBI:60240"/>
        <label>2</label>
    </ligand>
</feature>
<dbReference type="Proteomes" id="UP001372834">
    <property type="component" value="Unassembled WGS sequence"/>
</dbReference>
<feature type="binding site" evidence="7">
    <location>
        <position position="226"/>
    </location>
    <ligand>
        <name>a divalent metal cation</name>
        <dbReference type="ChEBI" id="CHEBI:60240"/>
        <label>1</label>
    </ligand>
</feature>
<dbReference type="InterPro" id="IPR032466">
    <property type="entry name" value="Metal_Hydrolase"/>
</dbReference>
<organism evidence="8 9">
    <name type="scientific">Polyplax serrata</name>
    <name type="common">Common mouse louse</name>
    <dbReference type="NCBI Taxonomy" id="468196"/>
    <lineage>
        <taxon>Eukaryota</taxon>
        <taxon>Metazoa</taxon>
        <taxon>Ecdysozoa</taxon>
        <taxon>Arthropoda</taxon>
        <taxon>Hexapoda</taxon>
        <taxon>Insecta</taxon>
        <taxon>Pterygota</taxon>
        <taxon>Neoptera</taxon>
        <taxon>Paraneoptera</taxon>
        <taxon>Psocodea</taxon>
        <taxon>Troctomorpha</taxon>
        <taxon>Phthiraptera</taxon>
        <taxon>Anoplura</taxon>
        <taxon>Polyplacidae</taxon>
        <taxon>Polyplax</taxon>
    </lineage>
</organism>
<dbReference type="PIRSF" id="PIRSF005902">
    <property type="entry name" value="DNase_TatD"/>
    <property type="match status" value="1"/>
</dbReference>
<name>A0AAN8P3A4_POLSC</name>
<dbReference type="EMBL" id="JAWJWE010000002">
    <property type="protein sequence ID" value="KAK6642472.1"/>
    <property type="molecule type" value="Genomic_DNA"/>
</dbReference>
<sequence length="301" mass="33541">MSKPKLCGFIDIGANLVDSMFSGIYNGSQKHAPDLEHVLNRSWENGLKKIIITGTSLSESQAALDIARTKDRLFCTVGCHPTNCNEIGMAEDGNAYLQSLVQLCKENKEKVVALGEFGLDYDRLHFCKKEEQLKGFEDQLVAFEGIKLPLFLHCRNAADDLISILTNHRHQFVGGVVHSFDGSAEEAKKILDLGLHIGINGCSLKTEENLQVLKTLPSEKLLVETDSPWCEVKASHAGYKYVTTKFSAVKKEKWEVEKLVKGRNEPCNIIQILEIIAAVKEENIESLAETICNNTEKLFFS</sequence>
<dbReference type="PROSITE" id="PS01091">
    <property type="entry name" value="TATD_3"/>
    <property type="match status" value="1"/>
</dbReference>
<reference evidence="8 9" key="1">
    <citation type="submission" date="2023-10" db="EMBL/GenBank/DDBJ databases">
        <title>Genomes of two closely related lineages of the louse Polyplax serrata with different host specificities.</title>
        <authorList>
            <person name="Martinu J."/>
            <person name="Tarabai H."/>
            <person name="Stefka J."/>
            <person name="Hypsa V."/>
        </authorList>
    </citation>
    <scope>NUCLEOTIDE SEQUENCE [LARGE SCALE GENOMIC DNA]</scope>
    <source>
        <strain evidence="8">HR10_N</strain>
    </source>
</reference>
<dbReference type="InterPro" id="IPR050891">
    <property type="entry name" value="TatD-type_Hydrolase"/>
</dbReference>
<comment type="caution">
    <text evidence="8">The sequence shown here is derived from an EMBL/GenBank/DDBJ whole genome shotgun (WGS) entry which is preliminary data.</text>
</comment>
<comment type="function">
    <text evidence="6">Deoxyribonuclease which catalyzes (in vitro) the decatenation of kinetoplast DNA, which are circular DNA catenated to each other, producing linear DNA molecules. Plays an important role in chromosomal segregation and cell cycle progression during eye development probably via its DNA decatenation activity.</text>
</comment>
<proteinExistence type="inferred from homology"/>
<feature type="binding site" evidence="7">
    <location>
        <position position="178"/>
    </location>
    <ligand>
        <name>a divalent metal cation</name>
        <dbReference type="ChEBI" id="CHEBI:60240"/>
        <label>2</label>
    </ligand>
</feature>
<evidence type="ECO:0000256" key="4">
    <source>
        <dbReference type="ARBA" id="ARBA00022801"/>
    </source>
</evidence>
<dbReference type="InterPro" id="IPR001130">
    <property type="entry name" value="TatD-like"/>
</dbReference>
<dbReference type="Gene3D" id="3.20.20.140">
    <property type="entry name" value="Metal-dependent hydrolases"/>
    <property type="match status" value="1"/>
</dbReference>
<keyword evidence="2" id="KW-0540">Nuclease</keyword>
<dbReference type="CDD" id="cd01310">
    <property type="entry name" value="TatD_DNAse"/>
    <property type="match status" value="1"/>
</dbReference>
<evidence type="ECO:0000256" key="5">
    <source>
        <dbReference type="ARBA" id="ARBA00039767"/>
    </source>
</evidence>
<dbReference type="GO" id="GO:0005829">
    <property type="term" value="C:cytosol"/>
    <property type="evidence" value="ECO:0007669"/>
    <property type="project" value="TreeGrafter"/>
</dbReference>
<evidence type="ECO:0000256" key="6">
    <source>
        <dbReference type="ARBA" id="ARBA00045223"/>
    </source>
</evidence>
<dbReference type="PANTHER" id="PTHR10060">
    <property type="entry name" value="TATD FAMILY DEOXYRIBONUCLEASE"/>
    <property type="match status" value="1"/>
</dbReference>
<dbReference type="PROSITE" id="PS01090">
    <property type="entry name" value="TATD_2"/>
    <property type="match status" value="1"/>
</dbReference>
<dbReference type="SUPFAM" id="SSF51556">
    <property type="entry name" value="Metallo-dependent hydrolases"/>
    <property type="match status" value="1"/>
</dbReference>
<dbReference type="AlphaFoldDB" id="A0AAN8P3A4"/>
<evidence type="ECO:0000256" key="3">
    <source>
        <dbReference type="ARBA" id="ARBA00022723"/>
    </source>
</evidence>
<evidence type="ECO:0000313" key="9">
    <source>
        <dbReference type="Proteomes" id="UP001372834"/>
    </source>
</evidence>
<evidence type="ECO:0000256" key="7">
    <source>
        <dbReference type="PIRSR" id="PIRSR005902-1"/>
    </source>
</evidence>
<gene>
    <name evidence="8" type="ORF">RUM43_003974</name>
</gene>
<protein>
    <recommendedName>
        <fullName evidence="5">Deoxyribonuclease TATDN1</fullName>
    </recommendedName>
</protein>
<dbReference type="FunFam" id="3.20.20.140:FF:000040">
    <property type="entry name" value="Putative tatD related deoxyribonuclease"/>
    <property type="match status" value="1"/>
</dbReference>
<comment type="similarity">
    <text evidence="1">Belongs to the metallo-dependent hydrolases superfamily. TatD-type hydrolase family.</text>
</comment>
<keyword evidence="4" id="KW-0378">Hydrolase</keyword>